<dbReference type="EMBL" id="JABDJR010000269">
    <property type="protein sequence ID" value="NNF06493.1"/>
    <property type="molecule type" value="Genomic_DNA"/>
</dbReference>
<evidence type="ECO:0000313" key="3">
    <source>
        <dbReference type="Proteomes" id="UP000547674"/>
    </source>
</evidence>
<dbReference type="InterPro" id="IPR019546">
    <property type="entry name" value="TAT_signal_bac_arc"/>
</dbReference>
<accession>A0A7Y2EEG0</accession>
<evidence type="ECO:0000313" key="2">
    <source>
        <dbReference type="EMBL" id="NNF06493.1"/>
    </source>
</evidence>
<dbReference type="NCBIfam" id="TIGR01409">
    <property type="entry name" value="TAT_signal_seq"/>
    <property type="match status" value="1"/>
</dbReference>
<dbReference type="InterPro" id="IPR038404">
    <property type="entry name" value="TRAP_DctP_sf"/>
</dbReference>
<gene>
    <name evidence="2" type="ORF">HKN21_07010</name>
</gene>
<dbReference type="PANTHER" id="PTHR33376:SF5">
    <property type="entry name" value="EXTRACYTOPLASMIC SOLUTE RECEPTOR PROTEIN"/>
    <property type="match status" value="1"/>
</dbReference>
<dbReference type="AlphaFoldDB" id="A0A7Y2EEG0"/>
<organism evidence="2 3">
    <name type="scientific">Eiseniibacteriota bacterium</name>
    <dbReference type="NCBI Taxonomy" id="2212470"/>
    <lineage>
        <taxon>Bacteria</taxon>
        <taxon>Candidatus Eiseniibacteriota</taxon>
    </lineage>
</organism>
<name>A0A7Y2EEG0_UNCEI</name>
<dbReference type="PANTHER" id="PTHR33376">
    <property type="match status" value="1"/>
</dbReference>
<dbReference type="InterPro" id="IPR018389">
    <property type="entry name" value="DctP_fam"/>
</dbReference>
<evidence type="ECO:0000256" key="1">
    <source>
        <dbReference type="ARBA" id="ARBA00022729"/>
    </source>
</evidence>
<dbReference type="Proteomes" id="UP000547674">
    <property type="component" value="Unassembled WGS sequence"/>
</dbReference>
<dbReference type="Pfam" id="PF03480">
    <property type="entry name" value="DctP"/>
    <property type="match status" value="1"/>
</dbReference>
<comment type="caution">
    <text evidence="2">The sequence shown here is derived from an EMBL/GenBank/DDBJ whole genome shotgun (WGS) entry which is preliminary data.</text>
</comment>
<proteinExistence type="predicted"/>
<dbReference type="Gene3D" id="3.40.190.170">
    <property type="entry name" value="Bacterial extracellular solute-binding protein, family 7"/>
    <property type="match status" value="1"/>
</dbReference>
<keyword evidence="1" id="KW-0732">Signal</keyword>
<protein>
    <submittedName>
        <fullName evidence="2">Twin-arginine translocation signal domain-containing protein</fullName>
    </submittedName>
</protein>
<dbReference type="GO" id="GO:0055085">
    <property type="term" value="P:transmembrane transport"/>
    <property type="evidence" value="ECO:0007669"/>
    <property type="project" value="InterPro"/>
</dbReference>
<feature type="non-terminal residue" evidence="2">
    <location>
        <position position="178"/>
    </location>
</feature>
<sequence length="178" mass="19172">MDRREFLKNSAIAATVGATTGPLVACSQNNEQGDSPNVVTQPNVQWRLASSFPRGLDTIYGAAEVLSERVEAMSGGKFKIRVYPAGEMVPALQVMDAVQQGTLQVGQTASYYFVGKNPALAFDTCVPFGLTARQQAAWLHEAGGLELMNEMFADFNIITFPCGNTGAQMGGRFKKDIN</sequence>
<reference evidence="2 3" key="1">
    <citation type="submission" date="2020-03" db="EMBL/GenBank/DDBJ databases">
        <title>Metabolic flexibility allows generalist bacteria to become dominant in a frequently disturbed ecosystem.</title>
        <authorList>
            <person name="Chen Y.-J."/>
            <person name="Leung P.M."/>
            <person name="Bay S.K."/>
            <person name="Hugenholtz P."/>
            <person name="Kessler A.J."/>
            <person name="Shelley G."/>
            <person name="Waite D.W."/>
            <person name="Cook P.L."/>
            <person name="Greening C."/>
        </authorList>
    </citation>
    <scope>NUCLEOTIDE SEQUENCE [LARGE SCALE GENOMIC DNA]</scope>
    <source>
        <strain evidence="2">SS_bin_28</strain>
    </source>
</reference>